<accession>A0A2S4UHD8</accession>
<proteinExistence type="predicted"/>
<evidence type="ECO:0000313" key="2">
    <source>
        <dbReference type="Proteomes" id="UP000239156"/>
    </source>
</evidence>
<gene>
    <name evidence="1" type="ORF">PSTT_15443</name>
</gene>
<keyword evidence="2" id="KW-1185">Reference proteome</keyword>
<sequence length="41" mass="4284">MGLISFIVANRMMANISCPKYASYAPGRGSAAALRPGPLDD</sequence>
<name>A0A2S4UHD8_9BASI</name>
<protein>
    <submittedName>
        <fullName evidence="1">Uncharacterized protein</fullName>
    </submittedName>
</protein>
<reference evidence="1" key="1">
    <citation type="submission" date="2017-12" db="EMBL/GenBank/DDBJ databases">
        <title>Gene loss provides genomic basis for host adaptation in cereal stripe rust fungi.</title>
        <authorList>
            <person name="Xia C."/>
        </authorList>
    </citation>
    <scope>NUCLEOTIDE SEQUENCE [LARGE SCALE GENOMIC DNA]</scope>
    <source>
        <strain evidence="1">93-210</strain>
    </source>
</reference>
<dbReference type="AlphaFoldDB" id="A0A2S4UHD8"/>
<dbReference type="EMBL" id="PKSL01000286">
    <property type="protein sequence ID" value="POV96733.1"/>
    <property type="molecule type" value="Genomic_DNA"/>
</dbReference>
<organism evidence="1 2">
    <name type="scientific">Puccinia striiformis</name>
    <dbReference type="NCBI Taxonomy" id="27350"/>
    <lineage>
        <taxon>Eukaryota</taxon>
        <taxon>Fungi</taxon>
        <taxon>Dikarya</taxon>
        <taxon>Basidiomycota</taxon>
        <taxon>Pucciniomycotina</taxon>
        <taxon>Pucciniomycetes</taxon>
        <taxon>Pucciniales</taxon>
        <taxon>Pucciniaceae</taxon>
        <taxon>Puccinia</taxon>
    </lineage>
</organism>
<evidence type="ECO:0000313" key="1">
    <source>
        <dbReference type="EMBL" id="POV96733.1"/>
    </source>
</evidence>
<comment type="caution">
    <text evidence="1">The sequence shown here is derived from an EMBL/GenBank/DDBJ whole genome shotgun (WGS) entry which is preliminary data.</text>
</comment>
<dbReference type="VEuPathDB" id="FungiDB:PSTT_15443"/>
<dbReference type="Proteomes" id="UP000239156">
    <property type="component" value="Unassembled WGS sequence"/>
</dbReference>